<dbReference type="OrthoDB" id="1872155at2759"/>
<dbReference type="SUPFAM" id="SSF47113">
    <property type="entry name" value="Histone-fold"/>
    <property type="match status" value="1"/>
</dbReference>
<accession>A0A5N5STA4</accession>
<dbReference type="PANTHER" id="PTHR22980:SF0">
    <property type="entry name" value="CENTROMERE PROTEIN S"/>
    <property type="match status" value="1"/>
</dbReference>
<sequence length="146" mass="16265">MDNEKNQSENPELDDLGHSQAVKAALHLTVGQISKSVGNEFGLTFSKPAVATLAELINRQIEVYAIDLEAFAKHARRSLIGVDDVKLLARRNRSLTEVEASGSSVPRKAKRRKKENVETKSETKKEETKVEKKTEEIRAEISDPPE</sequence>
<dbReference type="AlphaFoldDB" id="A0A5N5STA4"/>
<evidence type="ECO:0000256" key="5">
    <source>
        <dbReference type="ARBA" id="ARBA00023204"/>
    </source>
</evidence>
<comment type="caution">
    <text evidence="7">The sequence shown here is derived from an EMBL/GenBank/DDBJ whole genome shotgun (WGS) entry which is preliminary data.</text>
</comment>
<evidence type="ECO:0000256" key="2">
    <source>
        <dbReference type="ARBA" id="ARBA00016400"/>
    </source>
</evidence>
<proteinExistence type="inferred from homology"/>
<dbReference type="GO" id="GO:0006281">
    <property type="term" value="P:DNA repair"/>
    <property type="evidence" value="ECO:0007669"/>
    <property type="project" value="UniProtKB-KW"/>
</dbReference>
<dbReference type="GO" id="GO:0000712">
    <property type="term" value="P:resolution of meiotic recombination intermediates"/>
    <property type="evidence" value="ECO:0007669"/>
    <property type="project" value="TreeGrafter"/>
</dbReference>
<gene>
    <name evidence="7" type="primary">apitd1</name>
    <name evidence="7" type="ORF">Anas_07683</name>
</gene>
<protein>
    <recommendedName>
        <fullName evidence="2">Centromere protein S</fullName>
    </recommendedName>
</protein>
<feature type="region of interest" description="Disordered" evidence="6">
    <location>
        <begin position="96"/>
        <end position="146"/>
    </location>
</feature>
<organism evidence="7 8">
    <name type="scientific">Armadillidium nasatum</name>
    <dbReference type="NCBI Taxonomy" id="96803"/>
    <lineage>
        <taxon>Eukaryota</taxon>
        <taxon>Metazoa</taxon>
        <taxon>Ecdysozoa</taxon>
        <taxon>Arthropoda</taxon>
        <taxon>Crustacea</taxon>
        <taxon>Multicrustacea</taxon>
        <taxon>Malacostraca</taxon>
        <taxon>Eumalacostraca</taxon>
        <taxon>Peracarida</taxon>
        <taxon>Isopoda</taxon>
        <taxon>Oniscidea</taxon>
        <taxon>Crinocheta</taxon>
        <taxon>Armadillidiidae</taxon>
        <taxon>Armadillidium</taxon>
    </lineage>
</organism>
<evidence type="ECO:0000256" key="3">
    <source>
        <dbReference type="ARBA" id="ARBA00022763"/>
    </source>
</evidence>
<dbReference type="GO" id="GO:0031297">
    <property type="term" value="P:replication fork processing"/>
    <property type="evidence" value="ECO:0007669"/>
    <property type="project" value="TreeGrafter"/>
</dbReference>
<comment type="similarity">
    <text evidence="1">Belongs to the TAF9 family. CENP-S/MHF1 subfamily.</text>
</comment>
<dbReference type="GO" id="GO:0003682">
    <property type="term" value="F:chromatin binding"/>
    <property type="evidence" value="ECO:0007669"/>
    <property type="project" value="TreeGrafter"/>
</dbReference>
<evidence type="ECO:0000313" key="8">
    <source>
        <dbReference type="Proteomes" id="UP000326759"/>
    </source>
</evidence>
<dbReference type="CDD" id="cd22919">
    <property type="entry name" value="HFD_CENP-S"/>
    <property type="match status" value="1"/>
</dbReference>
<feature type="non-terminal residue" evidence="7">
    <location>
        <position position="146"/>
    </location>
</feature>
<dbReference type="GO" id="GO:0071821">
    <property type="term" value="C:FANCM-MHF complex"/>
    <property type="evidence" value="ECO:0007669"/>
    <property type="project" value="InterPro"/>
</dbReference>
<dbReference type="GO" id="GO:0003677">
    <property type="term" value="F:DNA binding"/>
    <property type="evidence" value="ECO:0007669"/>
    <property type="project" value="UniProtKB-KW"/>
</dbReference>
<dbReference type="Proteomes" id="UP000326759">
    <property type="component" value="Unassembled WGS sequence"/>
</dbReference>
<dbReference type="EMBL" id="SEYY01020273">
    <property type="protein sequence ID" value="KAB7497443.1"/>
    <property type="molecule type" value="Genomic_DNA"/>
</dbReference>
<name>A0A5N5STA4_9CRUS</name>
<dbReference type="Gene3D" id="1.10.20.10">
    <property type="entry name" value="Histone, subunit A"/>
    <property type="match status" value="1"/>
</dbReference>
<evidence type="ECO:0000256" key="4">
    <source>
        <dbReference type="ARBA" id="ARBA00023125"/>
    </source>
</evidence>
<evidence type="ECO:0000313" key="7">
    <source>
        <dbReference type="EMBL" id="KAB7497443.1"/>
    </source>
</evidence>
<keyword evidence="4" id="KW-0238">DNA-binding</keyword>
<keyword evidence="8" id="KW-1185">Reference proteome</keyword>
<feature type="compositionally biased region" description="Basic and acidic residues" evidence="6">
    <location>
        <begin position="115"/>
        <end position="146"/>
    </location>
</feature>
<dbReference type="InterPro" id="IPR029003">
    <property type="entry name" value="CENP-S/Mhf1"/>
</dbReference>
<dbReference type="GO" id="GO:0046982">
    <property type="term" value="F:protein heterodimerization activity"/>
    <property type="evidence" value="ECO:0007669"/>
    <property type="project" value="InterPro"/>
</dbReference>
<reference evidence="7 8" key="1">
    <citation type="journal article" date="2019" name="PLoS Biol.">
        <title>Sex chromosomes control vertical transmission of feminizing Wolbachia symbionts in an isopod.</title>
        <authorList>
            <person name="Becking T."/>
            <person name="Chebbi M.A."/>
            <person name="Giraud I."/>
            <person name="Moumen B."/>
            <person name="Laverre T."/>
            <person name="Caubet Y."/>
            <person name="Peccoud J."/>
            <person name="Gilbert C."/>
            <person name="Cordaux R."/>
        </authorList>
    </citation>
    <scope>NUCLEOTIDE SEQUENCE [LARGE SCALE GENOMIC DNA]</scope>
    <source>
        <strain evidence="7">ANa2</strain>
        <tissue evidence="7">Whole body excluding digestive tract and cuticle</tissue>
    </source>
</reference>
<dbReference type="Pfam" id="PF15630">
    <property type="entry name" value="CENP-S"/>
    <property type="match status" value="1"/>
</dbReference>
<dbReference type="InterPro" id="IPR009072">
    <property type="entry name" value="Histone-fold"/>
</dbReference>
<evidence type="ECO:0000256" key="1">
    <source>
        <dbReference type="ARBA" id="ARBA00006612"/>
    </source>
</evidence>
<evidence type="ECO:0000256" key="6">
    <source>
        <dbReference type="SAM" id="MobiDB-lite"/>
    </source>
</evidence>
<dbReference type="PANTHER" id="PTHR22980">
    <property type="entry name" value="CORTISTATIN"/>
    <property type="match status" value="1"/>
</dbReference>
<keyword evidence="3" id="KW-0227">DNA damage</keyword>
<keyword evidence="5" id="KW-0234">DNA repair</keyword>